<dbReference type="Gene3D" id="1.20.120.330">
    <property type="entry name" value="Nucleotidyltransferases domain 2"/>
    <property type="match status" value="1"/>
</dbReference>
<dbReference type="KEGG" id="iag:Igag_1001"/>
<dbReference type="EMBL" id="CP002098">
    <property type="protein sequence ID" value="ADM27816.1"/>
    <property type="molecule type" value="Genomic_DNA"/>
</dbReference>
<keyword evidence="3" id="KW-1185">Reference proteome</keyword>
<evidence type="ECO:0000313" key="2">
    <source>
        <dbReference type="EMBL" id="ADM27816.1"/>
    </source>
</evidence>
<dbReference type="AlphaFoldDB" id="E0SNM0"/>
<gene>
    <name evidence="2" type="ordered locus">Igag_1001</name>
</gene>
<dbReference type="SMART" id="SM00748">
    <property type="entry name" value="HEPN"/>
    <property type="match status" value="1"/>
</dbReference>
<dbReference type="Pfam" id="PF05168">
    <property type="entry name" value="HEPN"/>
    <property type="match status" value="1"/>
</dbReference>
<evidence type="ECO:0000259" key="1">
    <source>
        <dbReference type="PROSITE" id="PS50910"/>
    </source>
</evidence>
<dbReference type="SUPFAM" id="SSF81593">
    <property type="entry name" value="Nucleotidyltransferase substrate binding subunit/domain"/>
    <property type="match status" value="1"/>
</dbReference>
<dbReference type="STRING" id="583356.Igag_1001"/>
<dbReference type="Proteomes" id="UP000001304">
    <property type="component" value="Chromosome"/>
</dbReference>
<evidence type="ECO:0000313" key="3">
    <source>
        <dbReference type="Proteomes" id="UP000001304"/>
    </source>
</evidence>
<accession>E0SNM0</accession>
<dbReference type="BioCyc" id="IAGG583356:GHAH-984-MONOMER"/>
<feature type="domain" description="HEPN" evidence="1">
    <location>
        <begin position="8"/>
        <end position="120"/>
    </location>
</feature>
<proteinExistence type="predicted"/>
<dbReference type="PROSITE" id="PS50910">
    <property type="entry name" value="HEPN"/>
    <property type="match status" value="1"/>
</dbReference>
<dbReference type="InterPro" id="IPR007842">
    <property type="entry name" value="HEPN_dom"/>
</dbReference>
<sequence>MRRVSDWFRQALRNLKSAEINFENGLYEETCFESHQAAEKALKALLNSLGIERRGHSLVFLVHEITGKNIDIPSDVGQCFYILDKHYIPSRYPDVFDEGAPMDYYTEDDGKECLKCANRIIEWVRSHVAGYL</sequence>
<reference evidence="2 3" key="1">
    <citation type="journal article" date="2010" name="Stand. Genomic Sci.">
        <title>Complete genome sequence of Ignisphaera aggregans type strain (AQ1.S1).</title>
        <authorList>
            <person name="Goker M."/>
            <person name="Held B."/>
            <person name="Lapidus A."/>
            <person name="Nolan M."/>
            <person name="Spring S."/>
            <person name="Yasawong M."/>
            <person name="Lucas S."/>
            <person name="Glavina Del Rio T."/>
            <person name="Tice H."/>
            <person name="Cheng J.F."/>
            <person name="Goodwin L."/>
            <person name="Tapia R."/>
            <person name="Pitluck S."/>
            <person name="Liolios K."/>
            <person name="Ivanova N."/>
            <person name="Mavromatis K."/>
            <person name="Mikhailova N."/>
            <person name="Pati A."/>
            <person name="Chen A."/>
            <person name="Palaniappan K."/>
            <person name="Brambilla E."/>
            <person name="Land M."/>
            <person name="Hauser L."/>
            <person name="Chang Y.J."/>
            <person name="Jeffries C.D."/>
            <person name="Brettin T."/>
            <person name="Detter J.C."/>
            <person name="Han C."/>
            <person name="Rohde M."/>
            <person name="Sikorski J."/>
            <person name="Woyke T."/>
            <person name="Bristow J."/>
            <person name="Eisen J.A."/>
            <person name="Markowitz V."/>
            <person name="Hugenholtz P."/>
            <person name="Kyrpides N.C."/>
            <person name="Klenk H.P."/>
        </authorList>
    </citation>
    <scope>NUCLEOTIDE SEQUENCE [LARGE SCALE GENOMIC DNA]</scope>
    <source>
        <strain evidence="3">DSM 17230 / JCM 13409 / AQ1.S1</strain>
    </source>
</reference>
<name>E0SNM0_IGNAA</name>
<dbReference type="HOGENOM" id="CLU_123170_2_1_2"/>
<organism evidence="2 3">
    <name type="scientific">Ignisphaera aggregans (strain DSM 17230 / JCM 13409 / AQ1.S1)</name>
    <dbReference type="NCBI Taxonomy" id="583356"/>
    <lineage>
        <taxon>Archaea</taxon>
        <taxon>Thermoproteota</taxon>
        <taxon>Thermoprotei</taxon>
        <taxon>Desulfurococcales</taxon>
        <taxon>Desulfurococcaceae</taxon>
        <taxon>Ignisphaera</taxon>
    </lineage>
</organism>
<protein>
    <submittedName>
        <fullName evidence="2">HEPN domain protein</fullName>
    </submittedName>
</protein>